<dbReference type="InterPro" id="IPR025332">
    <property type="entry name" value="DUF4238"/>
</dbReference>
<proteinExistence type="predicted"/>
<feature type="compositionally biased region" description="Basic residues" evidence="1">
    <location>
        <begin position="45"/>
        <end position="61"/>
    </location>
</feature>
<reference evidence="2" key="1">
    <citation type="submission" date="2015-10" db="EMBL/GenBank/DDBJ databases">
        <authorList>
            <person name="Regsiter A."/>
            <person name="william w."/>
        </authorList>
    </citation>
    <scope>NUCLEOTIDE SEQUENCE</scope>
    <source>
        <strain evidence="2">Montdore</strain>
    </source>
</reference>
<name>A0A292PW22_9PEZI</name>
<sequence length="776" mass="90331">MQNQIVSRPNPMLEVKEQYHHFIPRFVLRAFAARPQPDYDDPPRPVRKKKNQQRKKKPAKRTARDTQDPSGQISLGPDAIAEAATPGVVEDDSLDEAGPSSAPRELAPTAETEPVKDKVQPKLRKQRFDPALDPYIKLYDLESGVLDFRKVGRAYGIPDMYIDVDHEKVNHIEVLLSKLESSVASIYHRIKKGHEGGTYEFSISRKEVNLLRKFLFVMRYRNYKFWSKYTGTIDNYEYNDRHLLVPFLKERSITDLRQVWLQNLEVILRTEIDADGEWLDTIGREMFSGDADMYVFHMRESYMAFCEPESLEDEFIITDNGFGIFEGPVVYDVFDLKGTGADGSRPQLKDPTYTEYHKLAPLTPRLILVLRSNFLRDGPLWQKRLKFFRDLKTWPESDSLLQGLPIKPPKTHYWLPGRTKAVHTLEDEFFFEIHKANTKEVHIINTVMLQEATRAITWVSDESLVRSLKAFLGNPRFMLGTPLTILPEFLPLMALRYQKERLLSLWDKPYPSEGMRPIDEFRRMNEFTRNIKELQSYFKLGGAPELYFYDFHQAKLLTDFRSFIADHSGSEIPWRNKVNKATFKFMATFHPRIVWIHVKFWRVMANRVRTGQQDSPLTDSQLDVIKEFGPEDLVANLLDFLPFRVRSGIMIETSLKGVMRLSKRDELIAQGESGAELESSLMFLDMDIMRQFGGFGGSWSVVNTPYYSEPVDFHDPFTPEIPHVLLTEYFRHDLLLRFRLRGNIEKIILGTRGTPEAHRRLSQLLWDHLYPIPEPT</sequence>
<dbReference type="AlphaFoldDB" id="A0A292PW22"/>
<gene>
    <name evidence="2" type="ORF">GSTUAT00004919001</name>
</gene>
<feature type="region of interest" description="Disordered" evidence="1">
    <location>
        <begin position="34"/>
        <end position="77"/>
    </location>
</feature>
<dbReference type="Pfam" id="PF14022">
    <property type="entry name" value="DUF4238"/>
    <property type="match status" value="1"/>
</dbReference>
<evidence type="ECO:0000256" key="1">
    <source>
        <dbReference type="SAM" id="MobiDB-lite"/>
    </source>
</evidence>
<keyword evidence="3" id="KW-1185">Reference proteome</keyword>
<protein>
    <submittedName>
        <fullName evidence="2">Uncharacterized protein</fullName>
    </submittedName>
</protein>
<evidence type="ECO:0000313" key="3">
    <source>
        <dbReference type="Proteomes" id="UP001412239"/>
    </source>
</evidence>
<accession>A0A292PW22</accession>
<organism evidence="2 3">
    <name type="scientific">Tuber aestivum</name>
    <name type="common">summer truffle</name>
    <dbReference type="NCBI Taxonomy" id="59557"/>
    <lineage>
        <taxon>Eukaryota</taxon>
        <taxon>Fungi</taxon>
        <taxon>Dikarya</taxon>
        <taxon>Ascomycota</taxon>
        <taxon>Pezizomycotina</taxon>
        <taxon>Pezizomycetes</taxon>
        <taxon>Pezizales</taxon>
        <taxon>Tuberaceae</taxon>
        <taxon>Tuber</taxon>
    </lineage>
</organism>
<evidence type="ECO:0000313" key="2">
    <source>
        <dbReference type="EMBL" id="CUS10991.1"/>
    </source>
</evidence>
<dbReference type="EMBL" id="LN891034">
    <property type="protein sequence ID" value="CUS10991.1"/>
    <property type="molecule type" value="Genomic_DNA"/>
</dbReference>
<feature type="region of interest" description="Disordered" evidence="1">
    <location>
        <begin position="90"/>
        <end position="121"/>
    </location>
</feature>
<dbReference type="Proteomes" id="UP001412239">
    <property type="component" value="Unassembled WGS sequence"/>
</dbReference>